<dbReference type="Pfam" id="PF01300">
    <property type="entry name" value="Sua5_yciO_yrdC"/>
    <property type="match status" value="1"/>
</dbReference>
<keyword evidence="5 9" id="KW-0548">Nucleotidyltransferase</keyword>
<keyword evidence="6 9" id="KW-0547">Nucleotide-binding</keyword>
<accession>A0A0X9W3E7</accession>
<dbReference type="RefSeq" id="WP_066283697.1">
    <property type="nucleotide sequence ID" value="NZ_CP013920.1"/>
</dbReference>
<proteinExistence type="inferred from homology"/>
<keyword evidence="12" id="KW-1185">Reference proteome</keyword>
<dbReference type="PATRIC" id="fig|634113.3.peg.457"/>
<dbReference type="InterPro" id="IPR023535">
    <property type="entry name" value="TC-AMP_synthase"/>
</dbReference>
<dbReference type="GO" id="GO:0003725">
    <property type="term" value="F:double-stranded RNA binding"/>
    <property type="evidence" value="ECO:0007669"/>
    <property type="project" value="InterPro"/>
</dbReference>
<dbReference type="Gene3D" id="3.90.870.10">
    <property type="entry name" value="DHBP synthase"/>
    <property type="match status" value="1"/>
</dbReference>
<keyword evidence="3 9" id="KW-0808">Transferase</keyword>
<comment type="catalytic activity">
    <reaction evidence="8 9">
        <text>L-threonine + hydrogencarbonate + ATP = L-threonylcarbamoyladenylate + diphosphate + H2O</text>
        <dbReference type="Rhea" id="RHEA:36407"/>
        <dbReference type="ChEBI" id="CHEBI:15377"/>
        <dbReference type="ChEBI" id="CHEBI:17544"/>
        <dbReference type="ChEBI" id="CHEBI:30616"/>
        <dbReference type="ChEBI" id="CHEBI:33019"/>
        <dbReference type="ChEBI" id="CHEBI:57926"/>
        <dbReference type="ChEBI" id="CHEBI:73682"/>
        <dbReference type="EC" id="2.7.7.87"/>
    </reaction>
</comment>
<organism evidence="11 12">
    <name type="scientific">Candidatus Arsenophonus lipoptenae</name>
    <dbReference type="NCBI Taxonomy" id="634113"/>
    <lineage>
        <taxon>Bacteria</taxon>
        <taxon>Pseudomonadati</taxon>
        <taxon>Pseudomonadota</taxon>
        <taxon>Gammaproteobacteria</taxon>
        <taxon>Enterobacterales</taxon>
        <taxon>Morganellaceae</taxon>
        <taxon>Arsenophonus</taxon>
    </lineage>
</organism>
<dbReference type="SUPFAM" id="SSF55821">
    <property type="entry name" value="YrdC/RibB"/>
    <property type="match status" value="1"/>
</dbReference>
<dbReference type="InterPro" id="IPR006070">
    <property type="entry name" value="Sua5-like_dom"/>
</dbReference>
<evidence type="ECO:0000256" key="2">
    <source>
        <dbReference type="ARBA" id="ARBA00022490"/>
    </source>
</evidence>
<evidence type="ECO:0000313" key="12">
    <source>
        <dbReference type="Proteomes" id="UP000069926"/>
    </source>
</evidence>
<evidence type="ECO:0000256" key="6">
    <source>
        <dbReference type="ARBA" id="ARBA00022741"/>
    </source>
</evidence>
<evidence type="ECO:0000256" key="9">
    <source>
        <dbReference type="HAMAP-Rule" id="MF_01852"/>
    </source>
</evidence>
<evidence type="ECO:0000256" key="1">
    <source>
        <dbReference type="ARBA" id="ARBA00004496"/>
    </source>
</evidence>
<dbReference type="HAMAP" id="MF_01852">
    <property type="entry name" value="TsaC"/>
    <property type="match status" value="1"/>
</dbReference>
<dbReference type="EMBL" id="CP013920">
    <property type="protein sequence ID" value="AMA65044.1"/>
    <property type="molecule type" value="Genomic_DNA"/>
</dbReference>
<evidence type="ECO:0000256" key="5">
    <source>
        <dbReference type="ARBA" id="ARBA00022695"/>
    </source>
</evidence>
<comment type="function">
    <text evidence="9">Required for the formation of a threonylcarbamoyl group on adenosine at position 37 (t(6)A37) in tRNAs that read codons beginning with adenine. Catalyzes the conversion of L-threonine, HCO(3)(-)/CO(2) and ATP to give threonylcarbamoyl-AMP (TC-AMP) as the acyladenylate intermediate, with the release of diphosphate.</text>
</comment>
<keyword evidence="4 9" id="KW-0819">tRNA processing</keyword>
<evidence type="ECO:0000313" key="11">
    <source>
        <dbReference type="EMBL" id="AMA65044.1"/>
    </source>
</evidence>
<sequence>MANKKKFSFYSVITALHEGQIIAYPTEAVFGLGCDPDNRQAIQKLFSLKQRSWKKGLILIACDYKQLMPYIDINKLTSFQKSIIFSNEMEFITWVVPAKKNIPEWLTGKFNSIAIRITQFDLVKKICCLYGKPLISTSANINGLEPCKTKEEVMTIFSNQVFIVDGFVGRFNNPSKIIDIKTGYLYRRG</sequence>
<keyword evidence="2 9" id="KW-0963">Cytoplasm</keyword>
<comment type="subcellular location">
    <subcellularLocation>
        <location evidence="1 9">Cytoplasm</location>
    </subcellularLocation>
</comment>
<evidence type="ECO:0000256" key="3">
    <source>
        <dbReference type="ARBA" id="ARBA00022679"/>
    </source>
</evidence>
<dbReference type="InterPro" id="IPR017945">
    <property type="entry name" value="DHBP_synth_RibB-like_a/b_dom"/>
</dbReference>
<dbReference type="GO" id="GO:0005737">
    <property type="term" value="C:cytoplasm"/>
    <property type="evidence" value="ECO:0007669"/>
    <property type="project" value="UniProtKB-SubCell"/>
</dbReference>
<dbReference type="GO" id="GO:0000049">
    <property type="term" value="F:tRNA binding"/>
    <property type="evidence" value="ECO:0007669"/>
    <property type="project" value="TreeGrafter"/>
</dbReference>
<protein>
    <recommendedName>
        <fullName evidence="9">Threonylcarbamoyl-AMP synthase</fullName>
        <shortName evidence="9">TC-AMP synthase</shortName>
        <ecNumber evidence="9">2.7.7.87</ecNumber>
    </recommendedName>
    <alternativeName>
        <fullName evidence="9">L-threonylcarbamoyladenylate synthase</fullName>
    </alternativeName>
    <alternativeName>
        <fullName evidence="9">t(6)A37 threonylcarbamoyladenosine biosynthesis protein TsaC</fullName>
    </alternativeName>
    <alternativeName>
        <fullName evidence="9">tRNA threonylcarbamoyladenosine biosynthesis protein TsaC</fullName>
    </alternativeName>
</protein>
<feature type="domain" description="YrdC-like" evidence="10">
    <location>
        <begin position="6"/>
        <end position="189"/>
    </location>
</feature>
<dbReference type="OrthoDB" id="9814580at2"/>
<dbReference type="InterPro" id="IPR050156">
    <property type="entry name" value="TC-AMP_synthase_SUA5"/>
</dbReference>
<reference evidence="11 12" key="1">
    <citation type="submission" date="2016-01" db="EMBL/GenBank/DDBJ databases">
        <title>Genome sequence of Ca. Arsenophonus lipopteni, the exclusive symbiont of a blood sucking fly Lipoptena cervi (Diptera: Hippoboscidae).</title>
        <authorList>
            <person name="Novakova E."/>
            <person name="Hypsa V."/>
            <person name="Nguyen P."/>
            <person name="Husnik F."/>
            <person name="Darby A.C."/>
        </authorList>
    </citation>
    <scope>NUCLEOTIDE SEQUENCE [LARGE SCALE GENOMIC DNA]</scope>
    <source>
        <strain evidence="11 12">CB</strain>
    </source>
</reference>
<evidence type="ECO:0000259" key="10">
    <source>
        <dbReference type="PROSITE" id="PS51163"/>
    </source>
</evidence>
<dbReference type="Proteomes" id="UP000069926">
    <property type="component" value="Chromosome"/>
</dbReference>
<dbReference type="STRING" id="634113.AUT07_00477"/>
<dbReference type="GO" id="GO:0061710">
    <property type="term" value="F:L-threonylcarbamoyladenylate synthase"/>
    <property type="evidence" value="ECO:0007669"/>
    <property type="project" value="UniProtKB-EC"/>
</dbReference>
<name>A0A0X9W3E7_9GAMM</name>
<dbReference type="GO" id="GO:0006450">
    <property type="term" value="P:regulation of translational fidelity"/>
    <property type="evidence" value="ECO:0007669"/>
    <property type="project" value="TreeGrafter"/>
</dbReference>
<dbReference type="AlphaFoldDB" id="A0A0X9W3E7"/>
<evidence type="ECO:0000256" key="8">
    <source>
        <dbReference type="ARBA" id="ARBA00048366"/>
    </source>
</evidence>
<evidence type="ECO:0000256" key="7">
    <source>
        <dbReference type="ARBA" id="ARBA00022840"/>
    </source>
</evidence>
<dbReference type="FunFam" id="3.90.870.10:FF:000004">
    <property type="entry name" value="Threonylcarbamoyl-AMP synthase"/>
    <property type="match status" value="1"/>
</dbReference>
<dbReference type="GO" id="GO:0005524">
    <property type="term" value="F:ATP binding"/>
    <property type="evidence" value="ECO:0007669"/>
    <property type="project" value="UniProtKB-UniRule"/>
</dbReference>
<dbReference type="KEGG" id="asy:AUT07_00477"/>
<dbReference type="EC" id="2.7.7.87" evidence="9"/>
<dbReference type="GO" id="GO:0002949">
    <property type="term" value="P:tRNA threonylcarbamoyladenosine modification"/>
    <property type="evidence" value="ECO:0007669"/>
    <property type="project" value="UniProtKB-UniRule"/>
</dbReference>
<dbReference type="PANTHER" id="PTHR17490">
    <property type="entry name" value="SUA5"/>
    <property type="match status" value="1"/>
</dbReference>
<gene>
    <name evidence="9 11" type="primary">tsaC</name>
    <name evidence="11" type="ORF">AUT07_00477</name>
</gene>
<evidence type="ECO:0000256" key="4">
    <source>
        <dbReference type="ARBA" id="ARBA00022694"/>
    </source>
</evidence>
<dbReference type="PROSITE" id="PS51163">
    <property type="entry name" value="YRDC"/>
    <property type="match status" value="1"/>
</dbReference>
<keyword evidence="7 9" id="KW-0067">ATP-binding</keyword>
<comment type="similarity">
    <text evidence="9">Belongs to the SUA5 family. TsaC subfamily.</text>
</comment>
<dbReference type="PANTHER" id="PTHR17490:SF18">
    <property type="entry name" value="THREONYLCARBAMOYL-AMP SYNTHASE"/>
    <property type="match status" value="1"/>
</dbReference>